<feature type="transmembrane region" description="Helical" evidence="2">
    <location>
        <begin position="244"/>
        <end position="268"/>
    </location>
</feature>
<keyword evidence="4" id="KW-1185">Reference proteome</keyword>
<keyword evidence="2" id="KW-1133">Transmembrane helix</keyword>
<evidence type="ECO:0000256" key="1">
    <source>
        <dbReference type="SAM" id="MobiDB-lite"/>
    </source>
</evidence>
<dbReference type="EMBL" id="CAIF01000043">
    <property type="protein sequence ID" value="CCH42391.1"/>
    <property type="molecule type" value="Genomic_DNA"/>
</dbReference>
<proteinExistence type="predicted"/>
<feature type="compositionally biased region" description="Acidic residues" evidence="1">
    <location>
        <begin position="498"/>
        <end position="509"/>
    </location>
</feature>
<reference evidence="3 4" key="1">
    <citation type="journal article" date="2012" name="Eukaryot. Cell">
        <title>Draft genome sequence of Wickerhamomyces ciferrii NRRL Y-1031 F-60-10.</title>
        <authorList>
            <person name="Schneider J."/>
            <person name="Andrea H."/>
            <person name="Blom J."/>
            <person name="Jaenicke S."/>
            <person name="Ruckert C."/>
            <person name="Schorsch C."/>
            <person name="Szczepanowski R."/>
            <person name="Farwick M."/>
            <person name="Goesmann A."/>
            <person name="Puhler A."/>
            <person name="Schaffer S."/>
            <person name="Tauch A."/>
            <person name="Kohler T."/>
            <person name="Brinkrolf K."/>
        </authorList>
    </citation>
    <scope>NUCLEOTIDE SEQUENCE [LARGE SCALE GENOMIC DNA]</scope>
    <source>
        <strain evidence="4">ATCC 14091 / BCRC 22168 / CBS 111 / JCM 3599 / NBRC 0793 / NRRL Y-1031 F-60-10</strain>
    </source>
</reference>
<gene>
    <name evidence="3" type="ORF">BN7_1936</name>
</gene>
<organism evidence="3 4">
    <name type="scientific">Wickerhamomyces ciferrii (strain ATCC 14091 / BCRC 22168 / CBS 111 / JCM 3599 / NBRC 0793 / NRRL Y-1031 F-60-10)</name>
    <name type="common">Yeast</name>
    <name type="synonym">Pichia ciferrii</name>
    <dbReference type="NCBI Taxonomy" id="1206466"/>
    <lineage>
        <taxon>Eukaryota</taxon>
        <taxon>Fungi</taxon>
        <taxon>Dikarya</taxon>
        <taxon>Ascomycota</taxon>
        <taxon>Saccharomycotina</taxon>
        <taxon>Saccharomycetes</taxon>
        <taxon>Phaffomycetales</taxon>
        <taxon>Wickerhamomycetaceae</taxon>
        <taxon>Wickerhamomyces</taxon>
    </lineage>
</organism>
<keyword evidence="2" id="KW-0472">Membrane</keyword>
<name>K0KHB4_WICCF</name>
<feature type="region of interest" description="Disordered" evidence="1">
    <location>
        <begin position="497"/>
        <end position="520"/>
    </location>
</feature>
<evidence type="ECO:0000313" key="4">
    <source>
        <dbReference type="Proteomes" id="UP000009328"/>
    </source>
</evidence>
<comment type="caution">
    <text evidence="3">The sequence shown here is derived from an EMBL/GenBank/DDBJ whole genome shotgun (WGS) entry which is preliminary data.</text>
</comment>
<keyword evidence="2" id="KW-0812">Transmembrane</keyword>
<evidence type="ECO:0000313" key="3">
    <source>
        <dbReference type="EMBL" id="CCH42391.1"/>
    </source>
</evidence>
<accession>K0KHB4</accession>
<dbReference type="InParanoid" id="K0KHB4"/>
<dbReference type="HOGENOM" id="CLU_487630_0_0_1"/>
<protein>
    <submittedName>
        <fullName evidence="3">Uncharacterized protein</fullName>
    </submittedName>
</protein>
<evidence type="ECO:0000256" key="2">
    <source>
        <dbReference type="SAM" id="Phobius"/>
    </source>
</evidence>
<dbReference type="Proteomes" id="UP000009328">
    <property type="component" value="Unassembled WGS sequence"/>
</dbReference>
<dbReference type="AlphaFoldDB" id="K0KHB4"/>
<sequence>MSLPKYLNTKAEVISFCCAGTIINYMKDGKIPSTPMHIVSDENHHSITIHGLEETNSAIKIDDDRYIVDIYRTEFMKYNKVISFQQIFGNVCFPVPFEQVNASWISLLIPRHTLLQLTSFFFRIEIMGQLKLSLLKPWFGKIPQDPASVPPSMLPRIKLKEFLTQSIVKKSLKDQLKRLRVHHSSKFENSNDRKCENETEDTDFGNKVTFKKEFKTLHLDNIPKKGGNLSYFSYIEPSPRYPKLYYIFAGLILTNNFIYIVISGLFSICFEAVLKLQNSIFQKLSAKSKLDGESSLINKSIRAMRLTKLPLHLHNRLELAAFIICGALLSDFEEINVINKNVLLSYDSQSVTISLAGATSVTAVSLDDRCDKILLSNYFTAHVKFSDVIIFKDVFGDVKFPIKFSDAIVNRLTIGNVPLKCSSLQLKAIKYFEDFRLLEPGKTGMKHIIWHDNYPDNYATPKQYKDEQRKKFISKTSILNGFIKSAIMDGTIGKKEEDELSNSDCDEENIESRISSSPGLPNKQYIPVEYPDIPFGGQSSYLFGLKRQNPFTRTASNRY</sequence>